<dbReference type="EMBL" id="DUFJ01000078">
    <property type="protein sequence ID" value="HIH33324.1"/>
    <property type="molecule type" value="Genomic_DNA"/>
</dbReference>
<evidence type="ECO:0000313" key="4">
    <source>
        <dbReference type="Proteomes" id="UP000590964"/>
    </source>
</evidence>
<reference evidence="3" key="3">
    <citation type="submission" date="2021-05" db="EMBL/GenBank/DDBJ databases">
        <title>Protein family content uncovers lineage relationships and bacterial pathway maintenance mechanisms in DPANN archaea.</title>
        <authorList>
            <person name="Castelle C.J."/>
            <person name="Meheust R."/>
            <person name="Jaffe A.L."/>
            <person name="Seitz K."/>
            <person name="Gong X."/>
            <person name="Baker B.J."/>
            <person name="Banfield J.F."/>
        </authorList>
    </citation>
    <scope>NUCLEOTIDE SEQUENCE</scope>
    <source>
        <strain evidence="3">RIFCSPLOWO2_01_FULL_43_13</strain>
    </source>
</reference>
<dbReference type="Proteomes" id="UP000680185">
    <property type="component" value="Unassembled WGS sequence"/>
</dbReference>
<dbReference type="Proteomes" id="UP000590964">
    <property type="component" value="Unassembled WGS sequence"/>
</dbReference>
<gene>
    <name evidence="1" type="ORF">HA222_04695</name>
    <name evidence="2" type="ORF">HA227_03655</name>
    <name evidence="3" type="ORF">J4478_00625</name>
</gene>
<evidence type="ECO:0000313" key="2">
    <source>
        <dbReference type="EMBL" id="HIH33324.1"/>
    </source>
</evidence>
<dbReference type="EMBL" id="DUFW01000082">
    <property type="protein sequence ID" value="HIH21925.1"/>
    <property type="molecule type" value="Genomic_DNA"/>
</dbReference>
<dbReference type="EMBL" id="JAGVWB010000004">
    <property type="protein sequence ID" value="MBS3057888.1"/>
    <property type="molecule type" value="Genomic_DNA"/>
</dbReference>
<comment type="caution">
    <text evidence="1">The sequence shown here is derived from an EMBL/GenBank/DDBJ whole genome shotgun (WGS) entry which is preliminary data.</text>
</comment>
<dbReference type="Proteomes" id="UP000527315">
    <property type="component" value="Unassembled WGS sequence"/>
</dbReference>
<evidence type="ECO:0008006" key="5">
    <source>
        <dbReference type="Google" id="ProtNLM"/>
    </source>
</evidence>
<organism evidence="1 4">
    <name type="scientific">Candidatus Iainarchaeum sp</name>
    <dbReference type="NCBI Taxonomy" id="3101447"/>
    <lineage>
        <taxon>Archaea</taxon>
        <taxon>Candidatus Iainarchaeota</taxon>
        <taxon>Candidatus Iainarchaeia</taxon>
        <taxon>Candidatus Iainarchaeales</taxon>
        <taxon>Candidatus Iainarchaeaceae</taxon>
        <taxon>Candidatus Iainarchaeum</taxon>
    </lineage>
</organism>
<proteinExistence type="predicted"/>
<dbReference type="AlphaFoldDB" id="A0A7J4K079"/>
<evidence type="ECO:0000313" key="1">
    <source>
        <dbReference type="EMBL" id="HIH21925.1"/>
    </source>
</evidence>
<accession>A0A7J4K079</accession>
<reference evidence="3" key="2">
    <citation type="submission" date="2021-03" db="EMBL/GenBank/DDBJ databases">
        <authorList>
            <person name="Jaffe A."/>
        </authorList>
    </citation>
    <scope>NUCLEOTIDE SEQUENCE</scope>
    <source>
        <strain evidence="3">RIFCSPLOWO2_01_FULL_43_13</strain>
    </source>
</reference>
<protein>
    <recommendedName>
        <fullName evidence="5">DUF2226 domain-containing protein</fullName>
    </recommendedName>
</protein>
<name>A0A7J4K079_9ARCH</name>
<sequence>MNLPSGNIVKQGLALKENDLKKTVQGLMEERFSGYLVLAIEGFDGFEEATLLFKKGFGVACVYEYLKFDITVISDLALAHCFNAAGASYGIIDIIQLSDLQVDMSIAFDEKIKLSTAFDKRGLDRFSVGKFDDSFAQKTLEEAVSSKQQHEFSKKDLFKKFGLGEMK</sequence>
<evidence type="ECO:0000313" key="3">
    <source>
        <dbReference type="EMBL" id="MBS3057888.1"/>
    </source>
</evidence>
<reference evidence="2 4" key="1">
    <citation type="journal article" date="2020" name="bioRxiv">
        <title>A rank-normalized archaeal taxonomy based on genome phylogeny resolves widespread incomplete and uneven classifications.</title>
        <authorList>
            <person name="Rinke C."/>
            <person name="Chuvochina M."/>
            <person name="Mussig A.J."/>
            <person name="Chaumeil P.-A."/>
            <person name="Waite D.W."/>
            <person name="Whitman W.B."/>
            <person name="Parks D.H."/>
            <person name="Hugenholtz P."/>
        </authorList>
    </citation>
    <scope>NUCLEOTIDE SEQUENCE [LARGE SCALE GENOMIC DNA]</scope>
    <source>
        <strain evidence="2">UBA10036</strain>
    </source>
</reference>